<feature type="domain" description="Peptidase C45 hydrolase" evidence="1">
    <location>
        <begin position="104"/>
        <end position="307"/>
    </location>
</feature>
<sequence length="349" mass="40316">MIDIYSNVIETSGSYYEMGRQQGEQLIGTPILEAHKQKQEKLRKRFTVDIEEAKRLLLKFAPSLWEELIGLADGLGWSIEETVREYSGYQQDWIKSGCSIFTGDDYFIRNYDFTPEPYDGRFVLSKPDNGYATIGPAQRIIGRADGMNEEGLVIGYNFVNRIKPGDGFICVILTRMVLEYCRTVDEAIDLLYKVPHRTSFNYVIMDRSGRTVVVEGSPRGVAHYEGNYCTNHFDRLTGENRRHMDDSKRRMKDMQGRDPFQSGAEAFRYLNDPEGPIFSEEYDHWAGTIHTIGYFPKTMDVWFTLGGYNRPVPFNLKRWLEGEQNRVKKIRGKLNTTIAPQYIRVEAQS</sequence>
<dbReference type="GO" id="GO:0016787">
    <property type="term" value="F:hydrolase activity"/>
    <property type="evidence" value="ECO:0007669"/>
    <property type="project" value="UniProtKB-KW"/>
</dbReference>
<dbReference type="AlphaFoldDB" id="A0A0A5GLE3"/>
<dbReference type="SUPFAM" id="SSF56235">
    <property type="entry name" value="N-terminal nucleophile aminohydrolases (Ntn hydrolases)"/>
    <property type="match status" value="1"/>
</dbReference>
<dbReference type="STRING" id="1385510.GCA_000425205_00580"/>
<dbReference type="InterPro" id="IPR047794">
    <property type="entry name" value="C45_proenzyme-like"/>
</dbReference>
<proteinExistence type="predicted"/>
<dbReference type="eggNOG" id="COG4927">
    <property type="taxonomic scope" value="Bacteria"/>
</dbReference>
<dbReference type="Pfam" id="PF03417">
    <property type="entry name" value="AAT"/>
    <property type="match status" value="1"/>
</dbReference>
<evidence type="ECO:0000259" key="1">
    <source>
        <dbReference type="Pfam" id="PF03417"/>
    </source>
</evidence>
<reference evidence="2 3" key="1">
    <citation type="submission" date="2013-08" db="EMBL/GenBank/DDBJ databases">
        <authorList>
            <person name="Huang J."/>
            <person name="Wang G."/>
        </authorList>
    </citation>
    <scope>NUCLEOTIDE SEQUENCE [LARGE SCALE GENOMIC DNA]</scope>
    <source>
        <strain evidence="2 3">JSM 076056</strain>
    </source>
</reference>
<organism evidence="2 3">
    <name type="scientific">Pontibacillus halophilus JSM 076056 = DSM 19796</name>
    <dbReference type="NCBI Taxonomy" id="1385510"/>
    <lineage>
        <taxon>Bacteria</taxon>
        <taxon>Bacillati</taxon>
        <taxon>Bacillota</taxon>
        <taxon>Bacilli</taxon>
        <taxon>Bacillales</taxon>
        <taxon>Bacillaceae</taxon>
        <taxon>Pontibacillus</taxon>
    </lineage>
</organism>
<protein>
    <submittedName>
        <fullName evidence="2">Choloylglycine hydrolase</fullName>
    </submittedName>
</protein>
<dbReference type="NCBIfam" id="NF040521">
    <property type="entry name" value="C45_proenzyme"/>
    <property type="match status" value="1"/>
</dbReference>
<comment type="caution">
    <text evidence="2">The sequence shown here is derived from an EMBL/GenBank/DDBJ whole genome shotgun (WGS) entry which is preliminary data.</text>
</comment>
<evidence type="ECO:0000313" key="3">
    <source>
        <dbReference type="Proteomes" id="UP000030528"/>
    </source>
</evidence>
<dbReference type="PANTHER" id="PTHR34180">
    <property type="entry name" value="PEPTIDASE C45"/>
    <property type="match status" value="1"/>
</dbReference>
<keyword evidence="2" id="KW-0378">Hydrolase</keyword>
<dbReference type="InterPro" id="IPR005079">
    <property type="entry name" value="Peptidase_C45_hydrolase"/>
</dbReference>
<dbReference type="OrthoDB" id="8617387at2"/>
<dbReference type="RefSeq" id="WP_026799366.1">
    <property type="nucleotide sequence ID" value="NZ_AULI01000002.1"/>
</dbReference>
<dbReference type="Proteomes" id="UP000030528">
    <property type="component" value="Unassembled WGS sequence"/>
</dbReference>
<keyword evidence="3" id="KW-1185">Reference proteome</keyword>
<name>A0A0A5GLE3_9BACI</name>
<dbReference type="Gene3D" id="3.60.60.10">
    <property type="entry name" value="Penicillin V Acylase, Chain A"/>
    <property type="match status" value="1"/>
</dbReference>
<dbReference type="CDD" id="cd01935">
    <property type="entry name" value="Ntn_CGH_like"/>
    <property type="match status" value="1"/>
</dbReference>
<gene>
    <name evidence="2" type="ORF">N781_02780</name>
</gene>
<accession>A0A0A5GLE3</accession>
<evidence type="ECO:0000313" key="2">
    <source>
        <dbReference type="EMBL" id="KGX91975.1"/>
    </source>
</evidence>
<dbReference type="InterPro" id="IPR047801">
    <property type="entry name" value="Peptidase_C45"/>
</dbReference>
<dbReference type="InterPro" id="IPR029055">
    <property type="entry name" value="Ntn_hydrolases_N"/>
</dbReference>
<dbReference type="EMBL" id="AVPE01000008">
    <property type="protein sequence ID" value="KGX91975.1"/>
    <property type="molecule type" value="Genomic_DNA"/>
</dbReference>
<dbReference type="PANTHER" id="PTHR34180:SF1">
    <property type="entry name" value="BETA-ALANYL-DOPAMINE_CARCININE HYDROLASE"/>
    <property type="match status" value="1"/>
</dbReference>